<dbReference type="PROSITE" id="PS50030">
    <property type="entry name" value="UBA"/>
    <property type="match status" value="1"/>
</dbReference>
<proteinExistence type="predicted"/>
<feature type="domain" description="UBA" evidence="7">
    <location>
        <begin position="11"/>
        <end position="60"/>
    </location>
</feature>
<dbReference type="Gene3D" id="2.30.30.40">
    <property type="entry name" value="SH3 Domains"/>
    <property type="match status" value="1"/>
</dbReference>
<keyword evidence="3" id="KW-0963">Cytoplasm</keyword>
<evidence type="ECO:0000313" key="9">
    <source>
        <dbReference type="Proteomes" id="UP001186944"/>
    </source>
</evidence>
<dbReference type="PROSITE" id="PS50002">
    <property type="entry name" value="SH3"/>
    <property type="match status" value="1"/>
</dbReference>
<dbReference type="SMART" id="SM00855">
    <property type="entry name" value="PGAM"/>
    <property type="match status" value="1"/>
</dbReference>
<gene>
    <name evidence="8" type="ORF">FSP39_013314</name>
</gene>
<dbReference type="Proteomes" id="UP001186944">
    <property type="component" value="Unassembled WGS sequence"/>
</dbReference>
<dbReference type="CDD" id="cd07067">
    <property type="entry name" value="HP_PGM_like"/>
    <property type="match status" value="1"/>
</dbReference>
<organism evidence="8 9">
    <name type="scientific">Pinctada imbricata</name>
    <name type="common">Atlantic pearl-oyster</name>
    <name type="synonym">Pinctada martensii</name>
    <dbReference type="NCBI Taxonomy" id="66713"/>
    <lineage>
        <taxon>Eukaryota</taxon>
        <taxon>Metazoa</taxon>
        <taxon>Spiralia</taxon>
        <taxon>Lophotrochozoa</taxon>
        <taxon>Mollusca</taxon>
        <taxon>Bivalvia</taxon>
        <taxon>Autobranchia</taxon>
        <taxon>Pteriomorphia</taxon>
        <taxon>Pterioida</taxon>
        <taxon>Pterioidea</taxon>
        <taxon>Pteriidae</taxon>
        <taxon>Pinctada</taxon>
    </lineage>
</organism>
<dbReference type="Gene3D" id="3.90.1140.10">
    <property type="entry name" value="Cyclic phosphodiesterase"/>
    <property type="match status" value="1"/>
</dbReference>
<dbReference type="PANTHER" id="PTHR16469">
    <property type="entry name" value="UBIQUITIN-ASSOCIATED AND SH3 DOMAIN-CONTAINING BA-RELATED"/>
    <property type="match status" value="1"/>
</dbReference>
<dbReference type="CDD" id="cd14301">
    <property type="entry name" value="UBA_UBS3B"/>
    <property type="match status" value="1"/>
</dbReference>
<feature type="region of interest" description="Disordered" evidence="5">
    <location>
        <begin position="1"/>
        <end position="21"/>
    </location>
</feature>
<dbReference type="SUPFAM" id="SSF50044">
    <property type="entry name" value="SH3-domain"/>
    <property type="match status" value="1"/>
</dbReference>
<evidence type="ECO:0000313" key="8">
    <source>
        <dbReference type="EMBL" id="KAK3084423.1"/>
    </source>
</evidence>
<dbReference type="Pfam" id="PF22562">
    <property type="entry name" value="UBA_7"/>
    <property type="match status" value="1"/>
</dbReference>
<name>A0AA88XH39_PINIB</name>
<dbReference type="InterPro" id="IPR013078">
    <property type="entry name" value="His_Pase_superF_clade-1"/>
</dbReference>
<keyword evidence="2 4" id="KW-0728">SH3 domain</keyword>
<accession>A0AA88XH39</accession>
<evidence type="ECO:0000259" key="6">
    <source>
        <dbReference type="PROSITE" id="PS50002"/>
    </source>
</evidence>
<dbReference type="InterPro" id="IPR036028">
    <property type="entry name" value="SH3-like_dom_sf"/>
</dbReference>
<evidence type="ECO:0000256" key="1">
    <source>
        <dbReference type="ARBA" id="ARBA00004496"/>
    </source>
</evidence>
<dbReference type="SUPFAM" id="SSF53254">
    <property type="entry name" value="Phosphoglycerate mutase-like"/>
    <property type="match status" value="1"/>
</dbReference>
<evidence type="ECO:0000259" key="7">
    <source>
        <dbReference type="PROSITE" id="PS50030"/>
    </source>
</evidence>
<dbReference type="EMBL" id="VSWD01000013">
    <property type="protein sequence ID" value="KAK3084423.1"/>
    <property type="molecule type" value="Genomic_DNA"/>
</dbReference>
<dbReference type="InterPro" id="IPR029033">
    <property type="entry name" value="His_PPase_superfam"/>
</dbReference>
<dbReference type="InterPro" id="IPR009060">
    <property type="entry name" value="UBA-like_sf"/>
</dbReference>
<dbReference type="InterPro" id="IPR001452">
    <property type="entry name" value="SH3_domain"/>
</dbReference>
<dbReference type="Pfam" id="PF00300">
    <property type="entry name" value="His_Phos_1"/>
    <property type="match status" value="1"/>
</dbReference>
<evidence type="ECO:0000256" key="2">
    <source>
        <dbReference type="ARBA" id="ARBA00022443"/>
    </source>
</evidence>
<comment type="caution">
    <text evidence="8">The sequence shown here is derived from an EMBL/GenBank/DDBJ whole genome shotgun (WGS) entry which is preliminary data.</text>
</comment>
<dbReference type="AlphaFoldDB" id="A0AA88XH39"/>
<dbReference type="InterPro" id="IPR051710">
    <property type="entry name" value="Phosphatase_SH3-domain"/>
</dbReference>
<keyword evidence="9" id="KW-1185">Reference proteome</keyword>
<protein>
    <submittedName>
        <fullName evidence="8">Uncharacterized protein</fullName>
    </submittedName>
</protein>
<comment type="subcellular location">
    <subcellularLocation>
        <location evidence="1">Cytoplasm</location>
    </subcellularLocation>
</comment>
<reference evidence="8" key="1">
    <citation type="submission" date="2019-08" db="EMBL/GenBank/DDBJ databases">
        <title>The improved chromosome-level genome for the pearl oyster Pinctada fucata martensii using PacBio sequencing and Hi-C.</title>
        <authorList>
            <person name="Zheng Z."/>
        </authorList>
    </citation>
    <scope>NUCLEOTIDE SEQUENCE</scope>
    <source>
        <strain evidence="8">ZZ-2019</strain>
        <tissue evidence="8">Adductor muscle</tissue>
    </source>
</reference>
<feature type="domain" description="SH3" evidence="6">
    <location>
        <begin position="245"/>
        <end position="310"/>
    </location>
</feature>
<dbReference type="PANTHER" id="PTHR16469:SF27">
    <property type="entry name" value="UBIQUITIN-ASSOCIATED AND SH3 DOMAIN-CONTAINING BA-RELATED"/>
    <property type="match status" value="1"/>
</dbReference>
<dbReference type="Gene3D" id="1.10.8.10">
    <property type="entry name" value="DNA helicase RuvA subunit, C-terminal domain"/>
    <property type="match status" value="1"/>
</dbReference>
<evidence type="ECO:0000256" key="5">
    <source>
        <dbReference type="SAM" id="MobiDB-lite"/>
    </source>
</evidence>
<dbReference type="InterPro" id="IPR015940">
    <property type="entry name" value="UBA"/>
</dbReference>
<dbReference type="GO" id="GO:0005737">
    <property type="term" value="C:cytoplasm"/>
    <property type="evidence" value="ECO:0007669"/>
    <property type="project" value="UniProtKB-SubCell"/>
</dbReference>
<evidence type="ECO:0000256" key="4">
    <source>
        <dbReference type="PROSITE-ProRule" id="PRU00192"/>
    </source>
</evidence>
<dbReference type="FunFam" id="1.10.8.10:FF:000053">
    <property type="entry name" value="Ubiquitin-associated and SH3 domain-containing, A"/>
    <property type="match status" value="1"/>
</dbReference>
<dbReference type="Gene3D" id="3.40.50.1240">
    <property type="entry name" value="Phosphoglycerate mutase-like"/>
    <property type="match status" value="1"/>
</dbReference>
<dbReference type="SUPFAM" id="SSF46934">
    <property type="entry name" value="UBA-like"/>
    <property type="match status" value="1"/>
</dbReference>
<sequence length="640" mass="74143">MASAILPERRNRDESIKRQQSRPTKEILMQMGFSEKRAEKATAATGDRGIQLASDWLLSHINDPLLDEGEEREYILYLCPSGPLQKNFDIFWNKSLNQCGWNGAHSYFPHITLSPFFKAPNSKVEALSKAFANLDHMMHNAPCKLEFDFFSQINFIGLFAKEGMYQYLLDIVSHFSKEAQKYGNISFCSYLGIAMEPHKKQLHITLAYQYSPEQHDTLLKLAKEIDINADGKWELRLFSRDPKFGKSDVRNVIKDYTPQVGDELELIEGDYIFMDHRELEKSKDGWYQGTSWLTGNSGMFPGNYTHRTAETWTWTLHRYLCILLSFYYRSLTMYVKPTTKPISNGFIVEEDYDSILHDEKNYAKVVRRRQSLAHPGRRTPRCLYVLRHGERIDFALGKSWFDMCYDDEGKYSQVNLNMPKKMLKRKTHLEFIKDTPLTNVGKLQARLTGEHFKDTDINISLVFCSPALRCIQTANEVYTALGLQNKIKIEPGLFEWTGHIGIPRWMSPEELEGQGYPIDLGYTPQIPIEKLRDEESVEHLYARSTECTRQILHKYEKQDGSVLLVGHAGTLELCTRILVGQSSRPLMKYREILPKVPYVSVCAIEEDLVTKKWTFLENQWLPLTHGRNTMEDLTHLLKNT</sequence>
<evidence type="ECO:0000256" key="3">
    <source>
        <dbReference type="ARBA" id="ARBA00022490"/>
    </source>
</evidence>
<dbReference type="Pfam" id="PF14604">
    <property type="entry name" value="SH3_9"/>
    <property type="match status" value="1"/>
</dbReference>
<feature type="compositionally biased region" description="Basic and acidic residues" evidence="5">
    <location>
        <begin position="7"/>
        <end position="17"/>
    </location>
</feature>